<organism evidence="1 2">
    <name type="scientific">Cylicocyclus nassatus</name>
    <name type="common">Nematode worm</name>
    <dbReference type="NCBI Taxonomy" id="53992"/>
    <lineage>
        <taxon>Eukaryota</taxon>
        <taxon>Metazoa</taxon>
        <taxon>Ecdysozoa</taxon>
        <taxon>Nematoda</taxon>
        <taxon>Chromadorea</taxon>
        <taxon>Rhabditida</taxon>
        <taxon>Rhabditina</taxon>
        <taxon>Rhabditomorpha</taxon>
        <taxon>Strongyloidea</taxon>
        <taxon>Strongylidae</taxon>
        <taxon>Cylicocyclus</taxon>
    </lineage>
</organism>
<evidence type="ECO:0000313" key="2">
    <source>
        <dbReference type="Proteomes" id="UP001176961"/>
    </source>
</evidence>
<protein>
    <submittedName>
        <fullName evidence="1">Uncharacterized protein</fullName>
    </submittedName>
</protein>
<accession>A0AA36M1K7</accession>
<dbReference type="AlphaFoldDB" id="A0AA36M1K7"/>
<reference evidence="1" key="1">
    <citation type="submission" date="2023-07" db="EMBL/GenBank/DDBJ databases">
        <authorList>
            <consortium name="CYATHOMIX"/>
        </authorList>
    </citation>
    <scope>NUCLEOTIDE SEQUENCE</scope>
    <source>
        <strain evidence="1">N/A</strain>
    </source>
</reference>
<comment type="caution">
    <text evidence="1">The sequence shown here is derived from an EMBL/GenBank/DDBJ whole genome shotgun (WGS) entry which is preliminary data.</text>
</comment>
<gene>
    <name evidence="1" type="ORF">CYNAS_LOCUS6410</name>
</gene>
<sequence>MGYLMTYEVKDEPLIISDRANRTHTVRTRKIRSGSANSGSVRFAQYVLHRFQRLAPLESKQHVFERSGPIFLPILTAVPSTSNNLLLDTTCGV</sequence>
<keyword evidence="2" id="KW-1185">Reference proteome</keyword>
<dbReference type="EMBL" id="CATQJL010000112">
    <property type="protein sequence ID" value="CAJ0594427.1"/>
    <property type="molecule type" value="Genomic_DNA"/>
</dbReference>
<proteinExistence type="predicted"/>
<name>A0AA36M1K7_CYLNA</name>
<dbReference type="Proteomes" id="UP001176961">
    <property type="component" value="Unassembled WGS sequence"/>
</dbReference>
<evidence type="ECO:0000313" key="1">
    <source>
        <dbReference type="EMBL" id="CAJ0594427.1"/>
    </source>
</evidence>